<keyword evidence="1" id="KW-0808">Transferase</keyword>
<protein>
    <submittedName>
        <fullName evidence="1">Reverse transcriptase</fullName>
    </submittedName>
</protein>
<keyword evidence="1" id="KW-0695">RNA-directed DNA polymerase</keyword>
<name>A0A5B6TLS6_9ROSI</name>
<proteinExistence type="predicted"/>
<dbReference type="Proteomes" id="UP000325315">
    <property type="component" value="Unassembled WGS sequence"/>
</dbReference>
<evidence type="ECO:0000313" key="1">
    <source>
        <dbReference type="EMBL" id="KAA3445866.1"/>
    </source>
</evidence>
<keyword evidence="2" id="KW-1185">Reference proteome</keyword>
<keyword evidence="1" id="KW-0548">Nucleotidyltransferase</keyword>
<reference evidence="2" key="1">
    <citation type="journal article" date="2019" name="Plant Biotechnol. J.">
        <title>Genome sequencing of the Australian wild diploid species Gossypium australe highlights disease resistance and delayed gland morphogenesis.</title>
        <authorList>
            <person name="Cai Y."/>
            <person name="Cai X."/>
            <person name="Wang Q."/>
            <person name="Wang P."/>
            <person name="Zhang Y."/>
            <person name="Cai C."/>
            <person name="Xu Y."/>
            <person name="Wang K."/>
            <person name="Zhou Z."/>
            <person name="Wang C."/>
            <person name="Geng S."/>
            <person name="Li B."/>
            <person name="Dong Q."/>
            <person name="Hou Y."/>
            <person name="Wang H."/>
            <person name="Ai P."/>
            <person name="Liu Z."/>
            <person name="Yi F."/>
            <person name="Sun M."/>
            <person name="An G."/>
            <person name="Cheng J."/>
            <person name="Zhang Y."/>
            <person name="Shi Q."/>
            <person name="Xie Y."/>
            <person name="Shi X."/>
            <person name="Chang Y."/>
            <person name="Huang F."/>
            <person name="Chen Y."/>
            <person name="Hong S."/>
            <person name="Mi L."/>
            <person name="Sun Q."/>
            <person name="Zhang L."/>
            <person name="Zhou B."/>
            <person name="Peng R."/>
            <person name="Zhang X."/>
            <person name="Liu F."/>
        </authorList>
    </citation>
    <scope>NUCLEOTIDE SEQUENCE [LARGE SCALE GENOMIC DNA]</scope>
    <source>
        <strain evidence="2">cv. PA1801</strain>
    </source>
</reference>
<organism evidence="1 2">
    <name type="scientific">Gossypium australe</name>
    <dbReference type="NCBI Taxonomy" id="47621"/>
    <lineage>
        <taxon>Eukaryota</taxon>
        <taxon>Viridiplantae</taxon>
        <taxon>Streptophyta</taxon>
        <taxon>Embryophyta</taxon>
        <taxon>Tracheophyta</taxon>
        <taxon>Spermatophyta</taxon>
        <taxon>Magnoliopsida</taxon>
        <taxon>eudicotyledons</taxon>
        <taxon>Gunneridae</taxon>
        <taxon>Pentapetalae</taxon>
        <taxon>rosids</taxon>
        <taxon>malvids</taxon>
        <taxon>Malvales</taxon>
        <taxon>Malvaceae</taxon>
        <taxon>Malvoideae</taxon>
        <taxon>Gossypium</taxon>
    </lineage>
</organism>
<comment type="caution">
    <text evidence="1">The sequence shown here is derived from an EMBL/GenBank/DDBJ whole genome shotgun (WGS) entry which is preliminary data.</text>
</comment>
<evidence type="ECO:0000313" key="2">
    <source>
        <dbReference type="Proteomes" id="UP000325315"/>
    </source>
</evidence>
<dbReference type="EMBL" id="SMMG02000385">
    <property type="protein sequence ID" value="KAA3445866.1"/>
    <property type="molecule type" value="Genomic_DNA"/>
</dbReference>
<sequence>MRKMGFDEAWTNWVSLYGMEVGSILPKWGLHQGDPISPYLFILCTKRLSFFLAEMQGVIYEVSICR</sequence>
<dbReference type="AlphaFoldDB" id="A0A5B6TLS6"/>
<dbReference type="OrthoDB" id="1932527at2759"/>
<accession>A0A5B6TLS6</accession>
<gene>
    <name evidence="1" type="ORF">EPI10_034228</name>
</gene>
<dbReference type="GO" id="GO:0003964">
    <property type="term" value="F:RNA-directed DNA polymerase activity"/>
    <property type="evidence" value="ECO:0007669"/>
    <property type="project" value="UniProtKB-KW"/>
</dbReference>